<evidence type="ECO:0000256" key="4">
    <source>
        <dbReference type="ARBA" id="ARBA00022525"/>
    </source>
</evidence>
<organism evidence="7 8">
    <name type="scientific">Acanthochromis polyacanthus</name>
    <name type="common">spiny chromis</name>
    <dbReference type="NCBI Taxonomy" id="80966"/>
    <lineage>
        <taxon>Eukaryota</taxon>
        <taxon>Metazoa</taxon>
        <taxon>Chordata</taxon>
        <taxon>Craniata</taxon>
        <taxon>Vertebrata</taxon>
        <taxon>Euteleostomi</taxon>
        <taxon>Actinopterygii</taxon>
        <taxon>Neopterygii</taxon>
        <taxon>Teleostei</taxon>
        <taxon>Neoteleostei</taxon>
        <taxon>Acanthomorphata</taxon>
        <taxon>Ovalentaria</taxon>
        <taxon>Pomacentridae</taxon>
        <taxon>Acanthochromis</taxon>
    </lineage>
</organism>
<dbReference type="SUPFAM" id="SSF57501">
    <property type="entry name" value="Cystine-knot cytokines"/>
    <property type="match status" value="1"/>
</dbReference>
<dbReference type="RefSeq" id="XP_022075288.1">
    <property type="nucleotide sequence ID" value="XM_022219596.2"/>
</dbReference>
<dbReference type="Gene3D" id="2.10.90.10">
    <property type="entry name" value="Cystine-knot cytokines"/>
    <property type="match status" value="1"/>
</dbReference>
<dbReference type="STRING" id="80966.ENSAPOP00000004861"/>
<feature type="signal peptide" evidence="6">
    <location>
        <begin position="1"/>
        <end position="19"/>
    </location>
</feature>
<evidence type="ECO:0000256" key="3">
    <source>
        <dbReference type="ARBA" id="ARBA00022514"/>
    </source>
</evidence>
<keyword evidence="5 6" id="KW-0732">Signal</keyword>
<evidence type="ECO:0000256" key="2">
    <source>
        <dbReference type="ARBA" id="ARBA00007236"/>
    </source>
</evidence>
<dbReference type="InterPro" id="IPR020440">
    <property type="entry name" value="IL-17_chr"/>
</dbReference>
<proteinExistence type="inferred from homology"/>
<evidence type="ECO:0000313" key="8">
    <source>
        <dbReference type="Proteomes" id="UP000257200"/>
    </source>
</evidence>
<evidence type="ECO:0000256" key="1">
    <source>
        <dbReference type="ARBA" id="ARBA00004613"/>
    </source>
</evidence>
<dbReference type="GO" id="GO:0005615">
    <property type="term" value="C:extracellular space"/>
    <property type="evidence" value="ECO:0007669"/>
    <property type="project" value="UniProtKB-KW"/>
</dbReference>
<dbReference type="Proteomes" id="UP000257200">
    <property type="component" value="Unplaced"/>
</dbReference>
<protein>
    <submittedName>
        <fullName evidence="7">Interleukin-17F-like</fullName>
    </submittedName>
</protein>
<keyword evidence="3" id="KW-0202">Cytokine</keyword>
<dbReference type="Pfam" id="PF06083">
    <property type="entry name" value="IL17"/>
    <property type="match status" value="1"/>
</dbReference>
<dbReference type="InParanoid" id="A0A3Q1EK53"/>
<dbReference type="OrthoDB" id="6093351at2759"/>
<dbReference type="Ensembl" id="ENSAPOT00000009328.1">
    <property type="protein sequence ID" value="ENSAPOP00000004861.1"/>
    <property type="gene ID" value="ENSAPOG00000006484.1"/>
</dbReference>
<dbReference type="GeneTree" id="ENSGT00940000175981"/>
<dbReference type="GO" id="GO:0006954">
    <property type="term" value="P:inflammatory response"/>
    <property type="evidence" value="ECO:0007669"/>
    <property type="project" value="InterPro"/>
</dbReference>
<dbReference type="InterPro" id="IPR029034">
    <property type="entry name" value="Cystine-knot_cytokine"/>
</dbReference>
<comment type="similarity">
    <text evidence="2">Belongs to the IL-17 family.</text>
</comment>
<dbReference type="GO" id="GO:0005125">
    <property type="term" value="F:cytokine activity"/>
    <property type="evidence" value="ECO:0007669"/>
    <property type="project" value="UniProtKB-KW"/>
</dbReference>
<accession>A0A3Q1EK53</accession>
<dbReference type="GeneID" id="110969517"/>
<keyword evidence="4" id="KW-0964">Secreted</keyword>
<feature type="chain" id="PRO_5018535986" evidence="6">
    <location>
        <begin position="20"/>
        <end position="162"/>
    </location>
</feature>
<evidence type="ECO:0000256" key="5">
    <source>
        <dbReference type="ARBA" id="ARBA00022729"/>
    </source>
</evidence>
<comment type="subcellular location">
    <subcellularLocation>
        <location evidence="1">Secreted</location>
    </subcellularLocation>
</comment>
<keyword evidence="8" id="KW-1185">Reference proteome</keyword>
<evidence type="ECO:0000256" key="6">
    <source>
        <dbReference type="SAM" id="SignalP"/>
    </source>
</evidence>
<name>A0A3Q1EK53_9TELE</name>
<evidence type="ECO:0000313" key="7">
    <source>
        <dbReference type="Ensembl" id="ENSAPOP00000004861.1"/>
    </source>
</evidence>
<dbReference type="AlphaFoldDB" id="A0A3Q1EK53"/>
<dbReference type="FunCoup" id="A0A3Q1EK53">
    <property type="interactions" value="857"/>
</dbReference>
<dbReference type="CTD" id="553962"/>
<reference evidence="7" key="1">
    <citation type="submission" date="2025-08" db="UniProtKB">
        <authorList>
            <consortium name="Ensembl"/>
        </authorList>
    </citation>
    <scope>IDENTIFICATION</scope>
</reference>
<reference evidence="7" key="2">
    <citation type="submission" date="2025-09" db="UniProtKB">
        <authorList>
            <consortium name="Ensembl"/>
        </authorList>
    </citation>
    <scope>IDENTIFICATION</scope>
</reference>
<sequence>MMLVFRALLLLGLLSLIHSTRRGHAVSVVLDQGGGLRGQTVRLLLDPSVLGRSTSSPGSSVANMSLSPWTYRDSFVASRLPRRISQAHCLTSGCLNLQGGEDAALEAKPIYYQALVFYRVPRPSRSTKAGKKAKKKKYDLQLGTEMIPVGCTCVRPSVVPQQ</sequence>
<dbReference type="InterPro" id="IPR010345">
    <property type="entry name" value="IL-17_fam"/>
</dbReference>
<dbReference type="PRINTS" id="PR01932">
    <property type="entry name" value="INTRLEUKIN17"/>
</dbReference>